<dbReference type="CDD" id="cd09358">
    <property type="entry name" value="LIM_Mical_like"/>
    <property type="match status" value="1"/>
</dbReference>
<gene>
    <name evidence="7" type="ORF">EDS130_LOCUS11591</name>
</gene>
<evidence type="ECO:0000259" key="6">
    <source>
        <dbReference type="PROSITE" id="PS50023"/>
    </source>
</evidence>
<comment type="caution">
    <text evidence="7">The sequence shown here is derived from an EMBL/GenBank/DDBJ whole genome shotgun (WGS) entry which is preliminary data.</text>
</comment>
<dbReference type="Proteomes" id="UP000663852">
    <property type="component" value="Unassembled WGS sequence"/>
</dbReference>
<evidence type="ECO:0000256" key="1">
    <source>
        <dbReference type="ARBA" id="ARBA00022723"/>
    </source>
</evidence>
<sequence length="891" mass="101005">MDPKCAVCEKTAYATERIMVNGKAYHKPCFRCTHCKSVLKAKVDVNLLVGPVISPRTMAKFIARHIICNCSKLKVITKKVRQVRSNMTTLDQRYRIVGDVVLRGKASSSGLSKGKKVEIVYGNKKTTDFDTVSIIQSRQPLTPQSPYFVVEVYKCDPDAILAVGIAPLDLNTHTGQYNNSLGYHNNTGRVYTSWKVHANTLGLQYGKVYVTYFGEHLSTALLYYDNFPVATRYHFETSKERFFPTITFSGGRVEVGVLWPEAVEQLPAITDIPVSQWIRAPMGTYDAQTGFFENPSRLEDLPVQSPVPLGKSFRYFVVTQQEVSPTDGKGASVGLATYSPLKPTPTCTLMKDYYTWFAKMKMKVGNTIGWGVYYDDNCEDDKAEQLCLVYVMFNKLIVDVLFVLQPEGGFVPIVLLQPYATKVSIAKRNMLTADEITKLQGLYKQMLRPAIDIYRKDKAERDLPISLFRKSDQVLLNITDQSCRISIPKTENCIHYVQFRRPLTSERRFFFVELENISQQCQVTIGISPSDHALYEAPGFSDDTVGYNTYTGKFYSNRKDIGNMRGHRCQQGDTVGLEIETFDKEMSVVLFSKNFRPIGTRYITLRDHTQFYPTIFIENAGDPVELLVHWQTRVSVPPHYSVRNPEDWCLPEGTKIDLKDKFFILPQHYDRSLCLQAPYSLHKKYNHFEIVLADKFSDSEPPPAIALCTASPLDPPPTSQFKQDYLRFWPTGDAAKYLKQGDKIGWGVLFPQDEEGKAGKNNEQLIICYLTVNRTVGYVRVLYQPVGGLYPVVIAPPNVNRIRMDFSATRISTQDFTPEQIKTILADAKQQIEAEQQRPTKKSDFKTEKKNSIQPNNNLLINGHHSDMNSTTNYHSESNVPATKSAACIIL</sequence>
<dbReference type="SUPFAM" id="SSF49899">
    <property type="entry name" value="Concanavalin A-like lectins/glucanases"/>
    <property type="match status" value="1"/>
</dbReference>
<keyword evidence="3 4" id="KW-0440">LIM domain</keyword>
<evidence type="ECO:0000256" key="4">
    <source>
        <dbReference type="PROSITE-ProRule" id="PRU00125"/>
    </source>
</evidence>
<feature type="region of interest" description="Disordered" evidence="5">
    <location>
        <begin position="830"/>
        <end position="879"/>
    </location>
</feature>
<evidence type="ECO:0000256" key="3">
    <source>
        <dbReference type="ARBA" id="ARBA00023038"/>
    </source>
</evidence>
<keyword evidence="2 4" id="KW-0862">Zinc</keyword>
<protein>
    <recommendedName>
        <fullName evidence="6">LIM zinc-binding domain-containing protein</fullName>
    </recommendedName>
</protein>
<organism evidence="7 8">
    <name type="scientific">Adineta ricciae</name>
    <name type="common">Rotifer</name>
    <dbReference type="NCBI Taxonomy" id="249248"/>
    <lineage>
        <taxon>Eukaryota</taxon>
        <taxon>Metazoa</taxon>
        <taxon>Spiralia</taxon>
        <taxon>Gnathifera</taxon>
        <taxon>Rotifera</taxon>
        <taxon>Eurotatoria</taxon>
        <taxon>Bdelloidea</taxon>
        <taxon>Adinetida</taxon>
        <taxon>Adinetidae</taxon>
        <taxon>Adineta</taxon>
    </lineage>
</organism>
<dbReference type="GO" id="GO:0046872">
    <property type="term" value="F:metal ion binding"/>
    <property type="evidence" value="ECO:0007669"/>
    <property type="project" value="UniProtKB-KW"/>
</dbReference>
<dbReference type="PROSITE" id="PS00478">
    <property type="entry name" value="LIM_DOMAIN_1"/>
    <property type="match status" value="1"/>
</dbReference>
<feature type="domain" description="LIM zinc-binding" evidence="6">
    <location>
        <begin position="3"/>
        <end position="78"/>
    </location>
</feature>
<feature type="compositionally biased region" description="Basic and acidic residues" evidence="5">
    <location>
        <begin position="830"/>
        <end position="851"/>
    </location>
</feature>
<proteinExistence type="predicted"/>
<evidence type="ECO:0000256" key="5">
    <source>
        <dbReference type="SAM" id="MobiDB-lite"/>
    </source>
</evidence>
<dbReference type="Gene3D" id="2.10.110.10">
    <property type="entry name" value="Cysteine Rich Protein"/>
    <property type="match status" value="1"/>
</dbReference>
<evidence type="ECO:0000256" key="2">
    <source>
        <dbReference type="ARBA" id="ARBA00022833"/>
    </source>
</evidence>
<dbReference type="InterPro" id="IPR043136">
    <property type="entry name" value="B30.2/SPRY_sf"/>
</dbReference>
<name>A0A814C0G5_ADIRI</name>
<dbReference type="InterPro" id="IPR013320">
    <property type="entry name" value="ConA-like_dom_sf"/>
</dbReference>
<accession>A0A814C0G5</accession>
<reference evidence="7" key="1">
    <citation type="submission" date="2021-02" db="EMBL/GenBank/DDBJ databases">
        <authorList>
            <person name="Nowell W R."/>
        </authorList>
    </citation>
    <scope>NUCLEOTIDE SEQUENCE</scope>
</reference>
<feature type="compositionally biased region" description="Polar residues" evidence="5">
    <location>
        <begin position="868"/>
        <end position="879"/>
    </location>
</feature>
<dbReference type="InterPro" id="IPR001781">
    <property type="entry name" value="Znf_LIM"/>
</dbReference>
<keyword evidence="1 4" id="KW-0479">Metal-binding</keyword>
<dbReference type="EMBL" id="CAJNOJ010000042">
    <property type="protein sequence ID" value="CAF0936590.1"/>
    <property type="molecule type" value="Genomic_DNA"/>
</dbReference>
<dbReference type="PROSITE" id="PS50023">
    <property type="entry name" value="LIM_DOMAIN_2"/>
    <property type="match status" value="1"/>
</dbReference>
<evidence type="ECO:0000313" key="7">
    <source>
        <dbReference type="EMBL" id="CAF0936590.1"/>
    </source>
</evidence>
<dbReference type="Gene3D" id="2.60.120.920">
    <property type="match status" value="2"/>
</dbReference>
<dbReference type="AlphaFoldDB" id="A0A814C0G5"/>
<dbReference type="OrthoDB" id="258495at2759"/>
<dbReference type="SUPFAM" id="SSF57716">
    <property type="entry name" value="Glucocorticoid receptor-like (DNA-binding domain)"/>
    <property type="match status" value="1"/>
</dbReference>
<evidence type="ECO:0000313" key="8">
    <source>
        <dbReference type="Proteomes" id="UP000663852"/>
    </source>
</evidence>
<dbReference type="Pfam" id="PF00412">
    <property type="entry name" value="LIM"/>
    <property type="match status" value="1"/>
</dbReference>